<feature type="short sequence motif" description="GXSXG" evidence="4">
    <location>
        <begin position="92"/>
        <end position="96"/>
    </location>
</feature>
<evidence type="ECO:0000313" key="7">
    <source>
        <dbReference type="Proteomes" id="UP000053424"/>
    </source>
</evidence>
<reference evidence="7" key="2">
    <citation type="submission" date="2015-01" db="EMBL/GenBank/DDBJ databases">
        <title>Evolutionary Origins and Diversification of the Mycorrhizal Mutualists.</title>
        <authorList>
            <consortium name="DOE Joint Genome Institute"/>
            <consortium name="Mycorrhizal Genomics Consortium"/>
            <person name="Kohler A."/>
            <person name="Kuo A."/>
            <person name="Nagy L.G."/>
            <person name="Floudas D."/>
            <person name="Copeland A."/>
            <person name="Barry K.W."/>
            <person name="Cichocki N."/>
            <person name="Veneault-Fourrey C."/>
            <person name="LaButti K."/>
            <person name="Lindquist E.A."/>
            <person name="Lipzen A."/>
            <person name="Lundell T."/>
            <person name="Morin E."/>
            <person name="Murat C."/>
            <person name="Riley R."/>
            <person name="Ohm R."/>
            <person name="Sun H."/>
            <person name="Tunlid A."/>
            <person name="Henrissat B."/>
            <person name="Grigoriev I.V."/>
            <person name="Hibbett D.S."/>
            <person name="Martin F."/>
        </authorList>
    </citation>
    <scope>NUCLEOTIDE SEQUENCE [LARGE SCALE GENOMIC DNA]</scope>
    <source>
        <strain evidence="7">h7</strain>
    </source>
</reference>
<evidence type="ECO:0000256" key="1">
    <source>
        <dbReference type="ARBA" id="ARBA00022801"/>
    </source>
</evidence>
<dbReference type="Proteomes" id="UP000053424">
    <property type="component" value="Unassembled WGS sequence"/>
</dbReference>
<keyword evidence="7" id="KW-1185">Reference proteome</keyword>
<dbReference type="GO" id="GO:0047499">
    <property type="term" value="F:calcium-independent phospholipase A2 activity"/>
    <property type="evidence" value="ECO:0007669"/>
    <property type="project" value="TreeGrafter"/>
</dbReference>
<evidence type="ECO:0000256" key="2">
    <source>
        <dbReference type="ARBA" id="ARBA00022963"/>
    </source>
</evidence>
<dbReference type="HOGENOM" id="CLU_000288_144_2_1"/>
<dbReference type="InterPro" id="IPR002641">
    <property type="entry name" value="PNPLA_dom"/>
</dbReference>
<keyword evidence="1 4" id="KW-0378">Hydrolase</keyword>
<keyword evidence="3 4" id="KW-0443">Lipid metabolism</keyword>
<dbReference type="Gene3D" id="3.40.1090.10">
    <property type="entry name" value="Cytosolic phospholipase A2 catalytic domain"/>
    <property type="match status" value="1"/>
</dbReference>
<evidence type="ECO:0000256" key="4">
    <source>
        <dbReference type="PROSITE-ProRule" id="PRU01161"/>
    </source>
</evidence>
<dbReference type="Pfam" id="PF01734">
    <property type="entry name" value="Patatin"/>
    <property type="match status" value="1"/>
</dbReference>
<organism evidence="6 7">
    <name type="scientific">Hebeloma cylindrosporum</name>
    <dbReference type="NCBI Taxonomy" id="76867"/>
    <lineage>
        <taxon>Eukaryota</taxon>
        <taxon>Fungi</taxon>
        <taxon>Dikarya</taxon>
        <taxon>Basidiomycota</taxon>
        <taxon>Agaricomycotina</taxon>
        <taxon>Agaricomycetes</taxon>
        <taxon>Agaricomycetidae</taxon>
        <taxon>Agaricales</taxon>
        <taxon>Agaricineae</taxon>
        <taxon>Hymenogastraceae</taxon>
        <taxon>Hebeloma</taxon>
    </lineage>
</organism>
<dbReference type="PANTHER" id="PTHR24185:SF1">
    <property type="entry name" value="CALCIUM-INDEPENDENT PHOSPHOLIPASE A2-GAMMA"/>
    <property type="match status" value="1"/>
</dbReference>
<evidence type="ECO:0000259" key="5">
    <source>
        <dbReference type="PROSITE" id="PS51635"/>
    </source>
</evidence>
<proteinExistence type="predicted"/>
<dbReference type="AlphaFoldDB" id="A0A0C2YPD5"/>
<feature type="active site" description="Proton acceptor" evidence="4">
    <location>
        <position position="249"/>
    </location>
</feature>
<dbReference type="PANTHER" id="PTHR24185">
    <property type="entry name" value="CALCIUM-INDEPENDENT PHOSPHOLIPASE A2-GAMMA"/>
    <property type="match status" value="1"/>
</dbReference>
<dbReference type="GO" id="GO:0016042">
    <property type="term" value="P:lipid catabolic process"/>
    <property type="evidence" value="ECO:0007669"/>
    <property type="project" value="UniProtKB-UniRule"/>
</dbReference>
<feature type="domain" description="PNPLA" evidence="5">
    <location>
        <begin position="48"/>
        <end position="263"/>
    </location>
</feature>
<gene>
    <name evidence="6" type="ORF">M413DRAFT_125494</name>
</gene>
<sequence>MEKPARPVGSIDKIAAANIDFATLIQPQLIRITVSTNATMPKVRKYILSVDGGGFRGLSCLIILNHIMRMLVDDPDEEIVPSPYQVFDLICGTSTGGLIALLLGRLGLDCPSAISTYKELGPSVFGQDEGAMWGNMIKGERFPSAAFESLLADLVLKYTGDERTLLKAPKSNPDPIAHGSADTFVTMASAGAGSAGVEAYRLRSYPTPRKGVDSAPVGHHWTICQAARATSAAPTYFSPLEIESQLFQDAGASGFNNPTLEALQEAELRWPPSKYEYVILSLGTGLASLLTDSEDTFVKSDHDNKLTRVVEKLRHKLHNIGTTKDRLEHFAKQLVRVATDSERADVDASRRFAKWRRPDDYFRFNPPQGLGDLNLADYMNEGLIVEITNVWLRTPDGKESVFAAYEKLQESYEEKKGGDLTGVKPLLPQLTASDNGTFIPSKN</sequence>
<dbReference type="STRING" id="686832.A0A0C2YPD5"/>
<feature type="short sequence motif" description="GXGXXG" evidence="4">
    <location>
        <begin position="52"/>
        <end position="57"/>
    </location>
</feature>
<keyword evidence="2 4" id="KW-0442">Lipid degradation</keyword>
<name>A0A0C2YPD5_HEBCY</name>
<protein>
    <recommendedName>
        <fullName evidence="5">PNPLA domain-containing protein</fullName>
    </recommendedName>
</protein>
<dbReference type="GO" id="GO:0016020">
    <property type="term" value="C:membrane"/>
    <property type="evidence" value="ECO:0007669"/>
    <property type="project" value="TreeGrafter"/>
</dbReference>
<feature type="active site" description="Nucleophile" evidence="4">
    <location>
        <position position="94"/>
    </location>
</feature>
<dbReference type="SUPFAM" id="SSF52151">
    <property type="entry name" value="FabD/lysophospholipase-like"/>
    <property type="match status" value="1"/>
</dbReference>
<dbReference type="EMBL" id="KN831777">
    <property type="protein sequence ID" value="KIM42912.1"/>
    <property type="molecule type" value="Genomic_DNA"/>
</dbReference>
<dbReference type="PROSITE" id="PS51635">
    <property type="entry name" value="PNPLA"/>
    <property type="match status" value="1"/>
</dbReference>
<reference evidence="6 7" key="1">
    <citation type="submission" date="2014-04" db="EMBL/GenBank/DDBJ databases">
        <authorList>
            <consortium name="DOE Joint Genome Institute"/>
            <person name="Kuo A."/>
            <person name="Gay G."/>
            <person name="Dore J."/>
            <person name="Kohler A."/>
            <person name="Nagy L.G."/>
            <person name="Floudas D."/>
            <person name="Copeland A."/>
            <person name="Barry K.W."/>
            <person name="Cichocki N."/>
            <person name="Veneault-Fourrey C."/>
            <person name="LaButti K."/>
            <person name="Lindquist E.A."/>
            <person name="Lipzen A."/>
            <person name="Lundell T."/>
            <person name="Morin E."/>
            <person name="Murat C."/>
            <person name="Sun H."/>
            <person name="Tunlid A."/>
            <person name="Henrissat B."/>
            <person name="Grigoriev I.V."/>
            <person name="Hibbett D.S."/>
            <person name="Martin F."/>
            <person name="Nordberg H.P."/>
            <person name="Cantor M.N."/>
            <person name="Hua S.X."/>
        </authorList>
    </citation>
    <scope>NUCLEOTIDE SEQUENCE [LARGE SCALE GENOMIC DNA]</scope>
    <source>
        <strain evidence="7">h7</strain>
    </source>
</reference>
<dbReference type="InterPro" id="IPR016035">
    <property type="entry name" value="Acyl_Trfase/lysoPLipase"/>
</dbReference>
<accession>A0A0C2YPD5</accession>
<evidence type="ECO:0000313" key="6">
    <source>
        <dbReference type="EMBL" id="KIM42912.1"/>
    </source>
</evidence>
<dbReference type="OrthoDB" id="630895at2759"/>
<dbReference type="GO" id="GO:0019369">
    <property type="term" value="P:arachidonate metabolic process"/>
    <property type="evidence" value="ECO:0007669"/>
    <property type="project" value="TreeGrafter"/>
</dbReference>
<dbReference type="GO" id="GO:0046486">
    <property type="term" value="P:glycerolipid metabolic process"/>
    <property type="evidence" value="ECO:0007669"/>
    <property type="project" value="UniProtKB-ARBA"/>
</dbReference>
<comment type="caution">
    <text evidence="4">Lacks conserved residue(s) required for the propagation of feature annotation.</text>
</comment>
<evidence type="ECO:0000256" key="3">
    <source>
        <dbReference type="ARBA" id="ARBA00023098"/>
    </source>
</evidence>